<protein>
    <submittedName>
        <fullName evidence="3">PQQ-binding-like beta-propeller repeat protein</fullName>
    </submittedName>
</protein>
<evidence type="ECO:0000256" key="1">
    <source>
        <dbReference type="SAM" id="Phobius"/>
    </source>
</evidence>
<evidence type="ECO:0000313" key="4">
    <source>
        <dbReference type="Proteomes" id="UP001611339"/>
    </source>
</evidence>
<dbReference type="RefSeq" id="WP_398713343.1">
    <property type="nucleotide sequence ID" value="NZ_JBIRUI010000025.1"/>
</dbReference>
<comment type="caution">
    <text evidence="3">The sequence shown here is derived from an EMBL/GenBank/DDBJ whole genome shotgun (WGS) entry which is preliminary data.</text>
</comment>
<evidence type="ECO:0000313" key="3">
    <source>
        <dbReference type="EMBL" id="MFI1718692.1"/>
    </source>
</evidence>
<dbReference type="PANTHER" id="PTHR34512">
    <property type="entry name" value="CELL SURFACE PROTEIN"/>
    <property type="match status" value="1"/>
</dbReference>
<dbReference type="Proteomes" id="UP001611339">
    <property type="component" value="Unassembled WGS sequence"/>
</dbReference>
<dbReference type="InterPro" id="IPR011047">
    <property type="entry name" value="Quinoprotein_ADH-like_sf"/>
</dbReference>
<dbReference type="InterPro" id="IPR015943">
    <property type="entry name" value="WD40/YVTN_repeat-like_dom_sf"/>
</dbReference>
<organism evidence="3 4">
    <name type="scientific">Streptomyces litmocidini</name>
    <dbReference type="NCBI Taxonomy" id="67318"/>
    <lineage>
        <taxon>Bacteria</taxon>
        <taxon>Bacillati</taxon>
        <taxon>Actinomycetota</taxon>
        <taxon>Actinomycetes</taxon>
        <taxon>Kitasatosporales</taxon>
        <taxon>Streptomycetaceae</taxon>
        <taxon>Streptomyces</taxon>
    </lineage>
</organism>
<keyword evidence="1" id="KW-0812">Transmembrane</keyword>
<accession>A0ABW7UK52</accession>
<dbReference type="Gene3D" id="2.130.10.10">
    <property type="entry name" value="YVTN repeat-like/Quinoprotein amine dehydrogenase"/>
    <property type="match status" value="2"/>
</dbReference>
<feature type="domain" description="Pyrrolo-quinoline quinone repeat" evidence="2">
    <location>
        <begin position="138"/>
        <end position="256"/>
    </location>
</feature>
<keyword evidence="1" id="KW-0472">Membrane</keyword>
<gene>
    <name evidence="3" type="ORF">ACH407_34675</name>
</gene>
<dbReference type="SMART" id="SM00564">
    <property type="entry name" value="PQQ"/>
    <property type="match status" value="4"/>
</dbReference>
<dbReference type="PANTHER" id="PTHR34512:SF30">
    <property type="entry name" value="OUTER MEMBRANE PROTEIN ASSEMBLY FACTOR BAMB"/>
    <property type="match status" value="1"/>
</dbReference>
<keyword evidence="4" id="KW-1185">Reference proteome</keyword>
<dbReference type="SUPFAM" id="SSF50998">
    <property type="entry name" value="Quinoprotein alcohol dehydrogenase-like"/>
    <property type="match status" value="1"/>
</dbReference>
<proteinExistence type="predicted"/>
<evidence type="ECO:0000259" key="2">
    <source>
        <dbReference type="Pfam" id="PF13360"/>
    </source>
</evidence>
<feature type="transmembrane region" description="Helical" evidence="1">
    <location>
        <begin position="23"/>
        <end position="45"/>
    </location>
</feature>
<keyword evidence="1" id="KW-1133">Transmembrane helix</keyword>
<reference evidence="3 4" key="1">
    <citation type="submission" date="2024-10" db="EMBL/GenBank/DDBJ databases">
        <title>The Natural Products Discovery Center: Release of the First 8490 Sequenced Strains for Exploring Actinobacteria Biosynthetic Diversity.</title>
        <authorList>
            <person name="Kalkreuter E."/>
            <person name="Kautsar S.A."/>
            <person name="Yang D."/>
            <person name="Bader C.D."/>
            <person name="Teijaro C.N."/>
            <person name="Fluegel L."/>
            <person name="Davis C.M."/>
            <person name="Simpson J.R."/>
            <person name="Lauterbach L."/>
            <person name="Steele A.D."/>
            <person name="Gui C."/>
            <person name="Meng S."/>
            <person name="Li G."/>
            <person name="Viehrig K."/>
            <person name="Ye F."/>
            <person name="Su P."/>
            <person name="Kiefer A.F."/>
            <person name="Nichols A."/>
            <person name="Cepeda A.J."/>
            <person name="Yan W."/>
            <person name="Fan B."/>
            <person name="Jiang Y."/>
            <person name="Adhikari A."/>
            <person name="Zheng C.-J."/>
            <person name="Schuster L."/>
            <person name="Cowan T.M."/>
            <person name="Smanski M.J."/>
            <person name="Chevrette M.G."/>
            <person name="De Carvalho L.P.S."/>
            <person name="Shen B."/>
        </authorList>
    </citation>
    <scope>NUCLEOTIDE SEQUENCE [LARGE SCALE GENOMIC DNA]</scope>
    <source>
        <strain evidence="3 4">NPDC020602</strain>
    </source>
</reference>
<sequence length="421" mass="44770">MAARTNDGDGRGTVPLTGRRRTLGCLVAAVVALGAVGGIVFAFLADSGYMPWFSMRTVWEAPHDRGTSAQGNRAWLAGDTLARSRFDGVTGYDAASGKKRWEYVPPRRTDVCATTARPDGPVVLIGYGEKGGPCATRAALDLTDGRELWHTTAKTGYGSAAVGGGLVVLADSGARGGLRALDARTGAPRWTAAVPRGCAPGDVDAARKQVVALLRCGEEARLTALDPADGRARWTVPLDARRGVAADATAYVLSADPAVVSVAEEKSGDGMRATLAFGPDGRPRGRIDDVGDYGSIEEVEVEGGRLFAIASYEGSQSTWERLVAFDLATGDQVWRADLGDADLDEIDVTDGRVTTLAFDWKYGDRLHVFDAATGDEEDDRAFRDHVAGYATEVGDMFTYEDGVIAVRWGSGERPLSAYERW</sequence>
<dbReference type="InterPro" id="IPR018391">
    <property type="entry name" value="PQQ_b-propeller_rpt"/>
</dbReference>
<name>A0ABW7UK52_9ACTN</name>
<dbReference type="EMBL" id="JBIRUI010000025">
    <property type="protein sequence ID" value="MFI1718692.1"/>
    <property type="molecule type" value="Genomic_DNA"/>
</dbReference>
<dbReference type="InterPro" id="IPR002372">
    <property type="entry name" value="PQQ_rpt_dom"/>
</dbReference>
<dbReference type="Pfam" id="PF13360">
    <property type="entry name" value="PQQ_2"/>
    <property type="match status" value="1"/>
</dbReference>